<dbReference type="Pfam" id="PF00480">
    <property type="entry name" value="ROK"/>
    <property type="match status" value="1"/>
</dbReference>
<evidence type="ECO:0000313" key="10">
    <source>
        <dbReference type="EMBL" id="MCV6824787.1"/>
    </source>
</evidence>
<dbReference type="EC" id="2.7.1.59" evidence="1"/>
<comment type="catalytic activity">
    <reaction evidence="9">
        <text>N-acetyl-D-glucosamine + ATP = N-acetyl-D-glucosamine 6-phosphate + ADP + H(+)</text>
        <dbReference type="Rhea" id="RHEA:17417"/>
        <dbReference type="ChEBI" id="CHEBI:15378"/>
        <dbReference type="ChEBI" id="CHEBI:30616"/>
        <dbReference type="ChEBI" id="CHEBI:57513"/>
        <dbReference type="ChEBI" id="CHEBI:456216"/>
        <dbReference type="ChEBI" id="CHEBI:506227"/>
        <dbReference type="EC" id="2.7.1.59"/>
    </reaction>
</comment>
<dbReference type="GO" id="GO:0045127">
    <property type="term" value="F:N-acetylglucosamine kinase activity"/>
    <property type="evidence" value="ECO:0007669"/>
    <property type="project" value="UniProtKB-EC"/>
</dbReference>
<dbReference type="PROSITE" id="PS01125">
    <property type="entry name" value="ROK"/>
    <property type="match status" value="1"/>
</dbReference>
<dbReference type="SUPFAM" id="SSF53067">
    <property type="entry name" value="Actin-like ATPase domain"/>
    <property type="match status" value="1"/>
</dbReference>
<evidence type="ECO:0000256" key="9">
    <source>
        <dbReference type="ARBA" id="ARBA00049065"/>
    </source>
</evidence>
<accession>A0AAE3LQS6</accession>
<evidence type="ECO:0000256" key="4">
    <source>
        <dbReference type="ARBA" id="ARBA00022741"/>
    </source>
</evidence>
<dbReference type="RefSeq" id="WP_263953639.1">
    <property type="nucleotide sequence ID" value="NZ_JAOYFC010000002.1"/>
</dbReference>
<name>A0AAE3LQS6_9RHOB</name>
<keyword evidence="7" id="KW-0067">ATP-binding</keyword>
<protein>
    <recommendedName>
        <fullName evidence="1">N-acetylglucosamine kinase</fullName>
        <ecNumber evidence="1">2.7.1.59</ecNumber>
    </recommendedName>
</protein>
<evidence type="ECO:0000313" key="11">
    <source>
        <dbReference type="Proteomes" id="UP001208041"/>
    </source>
</evidence>
<dbReference type="GO" id="GO:0005524">
    <property type="term" value="F:ATP binding"/>
    <property type="evidence" value="ECO:0007669"/>
    <property type="project" value="UniProtKB-KW"/>
</dbReference>
<keyword evidence="11" id="KW-1185">Reference proteome</keyword>
<dbReference type="Proteomes" id="UP001208041">
    <property type="component" value="Unassembled WGS sequence"/>
</dbReference>
<dbReference type="PANTHER" id="PTHR18964">
    <property type="entry name" value="ROK (REPRESSOR, ORF, KINASE) FAMILY"/>
    <property type="match status" value="1"/>
</dbReference>
<dbReference type="PANTHER" id="PTHR18964:SF162">
    <property type="entry name" value="N-ACETYL-D-GLUCOSAMINE KINASE"/>
    <property type="match status" value="1"/>
</dbReference>
<dbReference type="AlphaFoldDB" id="A0AAE3LQS6"/>
<evidence type="ECO:0000256" key="6">
    <source>
        <dbReference type="ARBA" id="ARBA00022833"/>
    </source>
</evidence>
<evidence type="ECO:0000256" key="8">
    <source>
        <dbReference type="ARBA" id="ARBA00023277"/>
    </source>
</evidence>
<evidence type="ECO:0000256" key="7">
    <source>
        <dbReference type="ARBA" id="ARBA00022840"/>
    </source>
</evidence>
<evidence type="ECO:0000256" key="3">
    <source>
        <dbReference type="ARBA" id="ARBA00022723"/>
    </source>
</evidence>
<evidence type="ECO:0000256" key="1">
    <source>
        <dbReference type="ARBA" id="ARBA00012122"/>
    </source>
</evidence>
<comment type="caution">
    <text evidence="10">The sequence shown here is derived from an EMBL/GenBank/DDBJ whole genome shotgun (WGS) entry which is preliminary data.</text>
</comment>
<evidence type="ECO:0000256" key="2">
    <source>
        <dbReference type="ARBA" id="ARBA00022679"/>
    </source>
</evidence>
<keyword evidence="5" id="KW-0418">Kinase</keyword>
<keyword evidence="3" id="KW-0479">Metal-binding</keyword>
<dbReference type="EMBL" id="JAOYFC010000002">
    <property type="protein sequence ID" value="MCV6824787.1"/>
    <property type="molecule type" value="Genomic_DNA"/>
</dbReference>
<dbReference type="GO" id="GO:0046872">
    <property type="term" value="F:metal ion binding"/>
    <property type="evidence" value="ECO:0007669"/>
    <property type="project" value="UniProtKB-KW"/>
</dbReference>
<gene>
    <name evidence="10" type="ORF">OH136_09490</name>
</gene>
<dbReference type="InterPro" id="IPR043129">
    <property type="entry name" value="ATPase_NBD"/>
</dbReference>
<evidence type="ECO:0000256" key="5">
    <source>
        <dbReference type="ARBA" id="ARBA00022777"/>
    </source>
</evidence>
<keyword evidence="2" id="KW-0808">Transferase</keyword>
<keyword evidence="4" id="KW-0547">Nucleotide-binding</keyword>
<reference evidence="10" key="1">
    <citation type="submission" date="2022-10" db="EMBL/GenBank/DDBJ databases">
        <authorList>
            <person name="Yue Y."/>
        </authorList>
    </citation>
    <scope>NUCLEOTIDE SEQUENCE</scope>
    <source>
        <strain evidence="10">Z654</strain>
    </source>
</reference>
<dbReference type="Gene3D" id="3.30.420.40">
    <property type="match status" value="2"/>
</dbReference>
<keyword evidence="8" id="KW-0119">Carbohydrate metabolism</keyword>
<dbReference type="InterPro" id="IPR000600">
    <property type="entry name" value="ROK"/>
</dbReference>
<proteinExistence type="predicted"/>
<keyword evidence="6" id="KW-0862">Zinc</keyword>
<organism evidence="10 11">
    <name type="scientific">Halocynthiibacter halioticoli</name>
    <dbReference type="NCBI Taxonomy" id="2986804"/>
    <lineage>
        <taxon>Bacteria</taxon>
        <taxon>Pseudomonadati</taxon>
        <taxon>Pseudomonadota</taxon>
        <taxon>Alphaproteobacteria</taxon>
        <taxon>Rhodobacterales</taxon>
        <taxon>Paracoccaceae</taxon>
        <taxon>Halocynthiibacter</taxon>
    </lineage>
</organism>
<sequence>MIAAGIDLGGTKIELQLFDNEWQLASRKRVDTPQDYDALVGALADIVRWADSEAGTSIPVGIGAAGLLNPTTELALTANLCATGKPLKLDVEKAVGRAITYVNDCRALALSEAVFGVGKDAETVLALILGTGVGGGVSVKGSILSGPTRTGGEFGHMASPAHLLQKYNLPAVQCGCGRVGCVETYISGRGMTRLAKAIMGEDLKPPQIVERKETDAKAMQVWEVWSALTAELLCNLTLAIDPDVIILGGGLSKIEGLTDVLQSQAQKAQLGDFGIPPIRLAQGGDASGARGAAYAAYQEQSNG</sequence>
<dbReference type="InterPro" id="IPR049874">
    <property type="entry name" value="ROK_cs"/>
</dbReference>